<organism evidence="1 2">
    <name type="scientific">Microbacterium natoriense</name>
    <dbReference type="NCBI Taxonomy" id="284570"/>
    <lineage>
        <taxon>Bacteria</taxon>
        <taxon>Bacillati</taxon>
        <taxon>Actinomycetota</taxon>
        <taxon>Actinomycetes</taxon>
        <taxon>Micrococcales</taxon>
        <taxon>Microbacteriaceae</taxon>
        <taxon>Microbacterium</taxon>
    </lineage>
</organism>
<keyword evidence="2" id="KW-1185">Reference proteome</keyword>
<dbReference type="AlphaFoldDB" id="A0AAW8F172"/>
<sequence length="128" mass="13100">MSNSLIKVGPTYSNYNGTGSSASMTLTNSVSGTVSVTYSGSSNVSGSVKLVTLGATFGISAQASITATVGNSITITVPAGKTGNGDYGVWRAYVTGKEVYYLNNCTSGGSSASNVWAPYRVGWNTWIS</sequence>
<gene>
    <name evidence="1" type="ORF">QFZ53_003711</name>
</gene>
<accession>A0AAW8F172</accession>
<evidence type="ECO:0000313" key="1">
    <source>
        <dbReference type="EMBL" id="MDQ0649515.1"/>
    </source>
</evidence>
<evidence type="ECO:0000313" key="2">
    <source>
        <dbReference type="Proteomes" id="UP001244427"/>
    </source>
</evidence>
<dbReference type="Proteomes" id="UP001244427">
    <property type="component" value="Unassembled WGS sequence"/>
</dbReference>
<dbReference type="RefSeq" id="WP_307298920.1">
    <property type="nucleotide sequence ID" value="NZ_JAUSXV010000001.1"/>
</dbReference>
<comment type="caution">
    <text evidence="1">The sequence shown here is derived from an EMBL/GenBank/DDBJ whole genome shotgun (WGS) entry which is preliminary data.</text>
</comment>
<reference evidence="1 2" key="1">
    <citation type="submission" date="2023-07" db="EMBL/GenBank/DDBJ databases">
        <title>Comparative genomics of wheat-associated soil bacteria to identify genetic determinants of phenazine resistance.</title>
        <authorList>
            <person name="Mouncey N."/>
        </authorList>
    </citation>
    <scope>NUCLEOTIDE SEQUENCE [LARGE SCALE GENOMIC DNA]</scope>
    <source>
        <strain evidence="1 2">W4I9-1</strain>
    </source>
</reference>
<name>A0AAW8F172_9MICO</name>
<protein>
    <submittedName>
        <fullName evidence="1">Uncharacterized protein</fullName>
    </submittedName>
</protein>
<proteinExistence type="predicted"/>
<dbReference type="EMBL" id="JAUSXV010000001">
    <property type="protein sequence ID" value="MDQ0649515.1"/>
    <property type="molecule type" value="Genomic_DNA"/>
</dbReference>